<organism evidence="7 8">
    <name type="scientific">Capsicum baccatum</name>
    <name type="common">Peruvian pepper</name>
    <dbReference type="NCBI Taxonomy" id="33114"/>
    <lineage>
        <taxon>Eukaryota</taxon>
        <taxon>Viridiplantae</taxon>
        <taxon>Streptophyta</taxon>
        <taxon>Embryophyta</taxon>
        <taxon>Tracheophyta</taxon>
        <taxon>Spermatophyta</taxon>
        <taxon>Magnoliopsida</taxon>
        <taxon>eudicotyledons</taxon>
        <taxon>Gunneridae</taxon>
        <taxon>Pentapetalae</taxon>
        <taxon>asterids</taxon>
        <taxon>lamiids</taxon>
        <taxon>Solanales</taxon>
        <taxon>Solanaceae</taxon>
        <taxon>Solanoideae</taxon>
        <taxon>Capsiceae</taxon>
        <taxon>Capsicum</taxon>
    </lineage>
</organism>
<proteinExistence type="inferred from homology"/>
<evidence type="ECO:0000256" key="2">
    <source>
        <dbReference type="ARBA" id="ARBA00022448"/>
    </source>
</evidence>
<dbReference type="FunFam" id="1.20.58.1220:FF:000001">
    <property type="entry name" value="Exocyst complex component EXO84B"/>
    <property type="match status" value="1"/>
</dbReference>
<dbReference type="GO" id="GO:0006887">
    <property type="term" value="P:exocytosis"/>
    <property type="evidence" value="ECO:0007669"/>
    <property type="project" value="UniProtKB-KW"/>
</dbReference>
<protein>
    <submittedName>
        <fullName evidence="7">Exocyst complex component EXO84A</fullName>
    </submittedName>
</protein>
<keyword evidence="3" id="KW-0268">Exocytosis</keyword>
<dbReference type="InterPro" id="IPR042560">
    <property type="entry name" value="Exo84_C_2"/>
</dbReference>
<dbReference type="GO" id="GO:0006893">
    <property type="term" value="P:Golgi to plasma membrane transport"/>
    <property type="evidence" value="ECO:0007669"/>
    <property type="project" value="TreeGrafter"/>
</dbReference>
<dbReference type="Pfam" id="PF16528">
    <property type="entry name" value="Exo84_C"/>
    <property type="match status" value="1"/>
</dbReference>
<reference evidence="7 8" key="1">
    <citation type="journal article" date="2017" name="Genome Biol.">
        <title>New reference genome sequences of hot pepper reveal the massive evolution of plant disease-resistance genes by retroduplication.</title>
        <authorList>
            <person name="Kim S."/>
            <person name="Park J."/>
            <person name="Yeom S.I."/>
            <person name="Kim Y.M."/>
            <person name="Seo E."/>
            <person name="Kim K.T."/>
            <person name="Kim M.S."/>
            <person name="Lee J.M."/>
            <person name="Cheong K."/>
            <person name="Shin H.S."/>
            <person name="Kim S.B."/>
            <person name="Han K."/>
            <person name="Lee J."/>
            <person name="Park M."/>
            <person name="Lee H.A."/>
            <person name="Lee H.Y."/>
            <person name="Lee Y."/>
            <person name="Oh S."/>
            <person name="Lee J.H."/>
            <person name="Choi E."/>
            <person name="Choi E."/>
            <person name="Lee S.E."/>
            <person name="Jeon J."/>
            <person name="Kim H."/>
            <person name="Choi G."/>
            <person name="Song H."/>
            <person name="Lee J."/>
            <person name="Lee S.C."/>
            <person name="Kwon J.K."/>
            <person name="Lee H.Y."/>
            <person name="Koo N."/>
            <person name="Hong Y."/>
            <person name="Kim R.W."/>
            <person name="Kang W.H."/>
            <person name="Huh J.H."/>
            <person name="Kang B.C."/>
            <person name="Yang T.J."/>
            <person name="Lee Y.H."/>
            <person name="Bennetzen J.L."/>
            <person name="Choi D."/>
        </authorList>
    </citation>
    <scope>NUCLEOTIDE SEQUENCE [LARGE SCALE GENOMIC DNA]</scope>
    <source>
        <strain evidence="8">cv. PBC81</strain>
    </source>
</reference>
<evidence type="ECO:0000259" key="6">
    <source>
        <dbReference type="Pfam" id="PF16528"/>
    </source>
</evidence>
<dbReference type="Pfam" id="PF08700">
    <property type="entry name" value="VPS51_Exo84_N"/>
    <property type="match status" value="1"/>
</dbReference>
<dbReference type="Proteomes" id="UP000224567">
    <property type="component" value="Unassembled WGS sequence"/>
</dbReference>
<dbReference type="Gene3D" id="1.20.58.1220">
    <property type="entry name" value="Exo84p, C-terminal helical domain"/>
    <property type="match status" value="1"/>
</dbReference>
<evidence type="ECO:0000256" key="1">
    <source>
        <dbReference type="ARBA" id="ARBA00007210"/>
    </source>
</evidence>
<feature type="region of interest" description="Disordered" evidence="4">
    <location>
        <begin position="517"/>
        <end position="544"/>
    </location>
</feature>
<evidence type="ECO:0000313" key="8">
    <source>
        <dbReference type="Proteomes" id="UP000224567"/>
    </source>
</evidence>
<sequence>MMDGGSFSSSIGDSIDFDEKDLSLSDKLKVFKSSAFNPDSYVTNRCRHMSEKEIRHLCKYLTDLRKASAEEMRKSVYANYAAFIRTSREISNLEGQLIALRNLLSTRAAIVHGLAEGINIDSLSSSEGSTQDDRSNQCNSDTINTESWLGQFVEKLEVLLAERRVDEVLDVLDEGEHMANDARSKQTLTPPALLSLQKVITEQKQKLAAELAEASFQSSVSAAELRFAVRALKRLGDGPRAHTLMLSYHQQKLHDNMQGIWPSGTSHGVAYSAGLSQLVFSIIAQATSDSLALFDDEPSYSSELVTWAVNQTQNFSHLIKRFVIASPAASGFLRPVAESVHISLGHCSLLEAHGLTLSPVLVKIFRPCVEQALYANIKRIEQCTAAHAAADDWSPTYPPTGSRSLGTASLAGVIASHPKLSSSAHRFNTMVQELCEDISPLEILQLSEQTLEGVMQVFNAYIGILIKALPGSVDNENLEGSVNRIVRMAETEPEQISLLANALLLADELIPRATAKLYSSQQSNRTDDTSKQSRDRQSRPVEQRELKRRLQRLVDQLRDSFCRQHALELILLEDGGVRLSPDMYLNIDGNLEEIEWFPSPVYQEMFGKLTRIASIASDMFVGRERFATILLMRLTETIILWLSEDQNFWEEIEQGPRPLGPLGLQQFYLDMEFVILFASQGRYLSRNLQQVIKNIIGRAIEAVAESKIDPYSVLPEDDWFAEVAQIAIDMLTGKTQVGNLENVSSPTSSSVLSHGSLALMWYAEKDIGKYKMSPPVRGKRPKRKRDGNVPLQVVDCTPLQLWLWWNAMDTFDYGEIHKYLGFLTSIMRINPNREVIVALLNFWDPKNNVFHFSYFELTPTLEEIAGYVGYGDMHWKKLIAPRLISINRFCKLMNIRNTKEESMKKGWVSLQFLYDRYGRQEGFQKYGKELCNKGSFEAWKIHRRFAFMVDFLGTMVFPRREEKINIRLAGVVQILIKKDYTMIPMILADIYRALTVCQKGKSFFEGCNILLQMWVVEHLYQRPTLTRRQIIPITENMIEFVFEVRPEISLPEDLAQRIWEGRLIMGIKTMVIEREKGEVHSDYREWFEEHSSPPVRPERSVKGPIDQEAAIRIGIKRAMREHHKANQVLRDELEHARAKIDEQ</sequence>
<dbReference type="EMBL" id="MLFT02000010">
    <property type="protein sequence ID" value="PHT36096.1"/>
    <property type="molecule type" value="Genomic_DNA"/>
</dbReference>
<keyword evidence="2" id="KW-0813">Transport</keyword>
<accession>A0A2G2VT08</accession>
<dbReference type="GO" id="GO:0000145">
    <property type="term" value="C:exocyst"/>
    <property type="evidence" value="ECO:0007669"/>
    <property type="project" value="InterPro"/>
</dbReference>
<dbReference type="InterPro" id="IPR032403">
    <property type="entry name" value="Exo84_C"/>
</dbReference>
<dbReference type="InterPro" id="IPR016159">
    <property type="entry name" value="Cullin_repeat-like_dom_sf"/>
</dbReference>
<dbReference type="OrthoDB" id="642193at2759"/>
<dbReference type="PANTHER" id="PTHR21426">
    <property type="entry name" value="EXOCYST COMPLEX COMPONENT 8"/>
    <property type="match status" value="1"/>
</dbReference>
<evidence type="ECO:0000256" key="4">
    <source>
        <dbReference type="SAM" id="MobiDB-lite"/>
    </source>
</evidence>
<comment type="similarity">
    <text evidence="1">Belongs to the EXO84 family.</text>
</comment>
<dbReference type="STRING" id="33114.A0A2G2VT08"/>
<dbReference type="InterPro" id="IPR019557">
    <property type="entry name" value="AminoTfrase-like_pln_mobile"/>
</dbReference>
<feature type="domain" description="Exocyst component Exo84 C-terminal" evidence="6">
    <location>
        <begin position="148"/>
        <end position="357"/>
    </location>
</feature>
<dbReference type="PANTHER" id="PTHR21426:SF15">
    <property type="entry name" value="EXOCYST COMPLEX COMPONENT EXO84A"/>
    <property type="match status" value="1"/>
</dbReference>
<dbReference type="AlphaFoldDB" id="A0A2G2VT08"/>
<feature type="domain" description="Aminotransferase-like plant mobile" evidence="5">
    <location>
        <begin position="824"/>
        <end position="1023"/>
    </location>
</feature>
<comment type="caution">
    <text evidence="7">The sequence shown here is derived from an EMBL/GenBank/DDBJ whole genome shotgun (WGS) entry which is preliminary data.</text>
</comment>
<name>A0A2G2VT08_CAPBA</name>
<evidence type="ECO:0000313" key="7">
    <source>
        <dbReference type="EMBL" id="PHT36096.1"/>
    </source>
</evidence>
<gene>
    <name evidence="7" type="ORF">CQW23_23796</name>
</gene>
<keyword evidence="8" id="KW-1185">Reference proteome</keyword>
<dbReference type="Pfam" id="PF10536">
    <property type="entry name" value="PMD"/>
    <property type="match status" value="1"/>
</dbReference>
<evidence type="ECO:0000256" key="3">
    <source>
        <dbReference type="ARBA" id="ARBA00022483"/>
    </source>
</evidence>
<dbReference type="SUPFAM" id="SSF74788">
    <property type="entry name" value="Cullin repeat-like"/>
    <property type="match status" value="1"/>
</dbReference>
<dbReference type="GO" id="GO:0008104">
    <property type="term" value="P:intracellular protein localization"/>
    <property type="evidence" value="ECO:0007669"/>
    <property type="project" value="TreeGrafter"/>
</dbReference>
<evidence type="ECO:0000259" key="5">
    <source>
        <dbReference type="Pfam" id="PF10536"/>
    </source>
</evidence>
<feature type="compositionally biased region" description="Basic and acidic residues" evidence="4">
    <location>
        <begin position="525"/>
        <end position="544"/>
    </location>
</feature>
<dbReference type="InterPro" id="IPR033961">
    <property type="entry name" value="Exo84"/>
</dbReference>
<reference evidence="8" key="2">
    <citation type="journal article" date="2017" name="J. Anim. Genet.">
        <title>Multiple reference genome sequences of hot pepper reveal the massive evolution of plant disease resistance genes by retroduplication.</title>
        <authorList>
            <person name="Kim S."/>
            <person name="Park J."/>
            <person name="Yeom S.-I."/>
            <person name="Kim Y.-M."/>
            <person name="Seo E."/>
            <person name="Kim K.-T."/>
            <person name="Kim M.-S."/>
            <person name="Lee J.M."/>
            <person name="Cheong K."/>
            <person name="Shin H.-S."/>
            <person name="Kim S.-B."/>
            <person name="Han K."/>
            <person name="Lee J."/>
            <person name="Park M."/>
            <person name="Lee H.-A."/>
            <person name="Lee H.-Y."/>
            <person name="Lee Y."/>
            <person name="Oh S."/>
            <person name="Lee J.H."/>
            <person name="Choi E."/>
            <person name="Choi E."/>
            <person name="Lee S.E."/>
            <person name="Jeon J."/>
            <person name="Kim H."/>
            <person name="Choi G."/>
            <person name="Song H."/>
            <person name="Lee J."/>
            <person name="Lee S.-C."/>
            <person name="Kwon J.-K."/>
            <person name="Lee H.-Y."/>
            <person name="Koo N."/>
            <person name="Hong Y."/>
            <person name="Kim R.W."/>
            <person name="Kang W.-H."/>
            <person name="Huh J.H."/>
            <person name="Kang B.-C."/>
            <person name="Yang T.-J."/>
            <person name="Lee Y.-H."/>
            <person name="Bennetzen J.L."/>
            <person name="Choi D."/>
        </authorList>
    </citation>
    <scope>NUCLEOTIDE SEQUENCE [LARGE SCALE GENOMIC DNA]</scope>
    <source>
        <strain evidence="8">cv. PBC81</strain>
    </source>
</reference>